<organism evidence="1 2">
    <name type="scientific">Sphingobium chlorophenolicum</name>
    <dbReference type="NCBI Taxonomy" id="46429"/>
    <lineage>
        <taxon>Bacteria</taxon>
        <taxon>Pseudomonadati</taxon>
        <taxon>Pseudomonadota</taxon>
        <taxon>Alphaproteobacteria</taxon>
        <taxon>Sphingomonadales</taxon>
        <taxon>Sphingomonadaceae</taxon>
        <taxon>Sphingobium</taxon>
    </lineage>
</organism>
<evidence type="ECO:0008006" key="3">
    <source>
        <dbReference type="Google" id="ProtNLM"/>
    </source>
</evidence>
<evidence type="ECO:0000313" key="1">
    <source>
        <dbReference type="EMBL" id="KEQ55479.1"/>
    </source>
</evidence>
<accession>A0A081RJV6</accession>
<dbReference type="Proteomes" id="UP000028411">
    <property type="component" value="Unassembled WGS sequence"/>
</dbReference>
<dbReference type="RefSeq" id="WP_255265392.1">
    <property type="nucleotide sequence ID" value="NZ_JFHR01000001.1"/>
</dbReference>
<sequence length="400" mass="44576">MVMALGGASIVANIPAVLHAQEGDGTIAQKRVQSADEQRRLREYGLHLTAGLDLLYDDNVYRVDDRVENPKDDLIVTPSLEATYGMPVGRHDILLRGKIGYDRFVSESQRSKLRLDTEAKANIRFGATCLITPRAAYRQQRADYGDINSATENLQKFRTVGADFTCERPGLFPVASYQRDTTRNADQFDYADQTSDTFMGGVGYSKPSLGTLTAYYGRVNSRRPALGIENRINSYGLRFQRSVSPITQIDADVRWLDVNSDSAVVGGYNGLGWKVALSTTAVPRLKLTAMTERAIINDSLIASGFAIDTSYRIQGEFSISELTSAGLYAEWDRRKFRQDAALRPYSITADRNRRFGALLTRKLSERFDLSLDAQHYIRRTDTSVSNYSGMQVTLGAALHF</sequence>
<dbReference type="SUPFAM" id="SSF56935">
    <property type="entry name" value="Porins"/>
    <property type="match status" value="1"/>
</dbReference>
<comment type="caution">
    <text evidence="1">The sequence shown here is derived from an EMBL/GenBank/DDBJ whole genome shotgun (WGS) entry which is preliminary data.</text>
</comment>
<dbReference type="EMBL" id="JFHR01000001">
    <property type="protein sequence ID" value="KEQ55479.1"/>
    <property type="molecule type" value="Genomic_DNA"/>
</dbReference>
<protein>
    <recommendedName>
        <fullName evidence="3">Gellan polysaccharide biosynthesis protein GelF</fullName>
    </recommendedName>
</protein>
<dbReference type="eggNOG" id="COG5338">
    <property type="taxonomic scope" value="Bacteria"/>
</dbReference>
<dbReference type="AlphaFoldDB" id="A0A081RJV6"/>
<name>A0A081RJV6_SPHCR</name>
<proteinExistence type="predicted"/>
<dbReference type="PATRIC" id="fig|46429.4.peg.118"/>
<gene>
    <name evidence="1" type="ORF">BV95_00117</name>
</gene>
<reference evidence="1 2" key="1">
    <citation type="submission" date="2014-02" db="EMBL/GenBank/DDBJ databases">
        <title>Whole genome sequence of Sphingobium chlorophenolicum NBRC 16172.</title>
        <authorList>
            <person name="Gan H.M."/>
            <person name="Gan H.Y."/>
            <person name="Chew T.H."/>
            <person name="Savka M.A."/>
        </authorList>
    </citation>
    <scope>NUCLEOTIDE SEQUENCE [LARGE SCALE GENOMIC DNA]</scope>
    <source>
        <strain evidence="1 2">NBRC 16172</strain>
    </source>
</reference>
<evidence type="ECO:0000313" key="2">
    <source>
        <dbReference type="Proteomes" id="UP000028411"/>
    </source>
</evidence>